<name>A0A919W1U1_9ACTN</name>
<dbReference type="RefSeq" id="WP_213004787.1">
    <property type="nucleotide sequence ID" value="NZ_BOQN01000007.1"/>
</dbReference>
<accession>A0A919W1U1</accession>
<sequence length="76" mass="8212">MSNQQVRTAVSDSLFGTATAFLTAEVFDQIVTDVIQASDKGVPAIVAALDEAEVFAAYDTEWLAAHLDREIRKVAL</sequence>
<evidence type="ECO:0000313" key="1">
    <source>
        <dbReference type="EMBL" id="GIM88805.1"/>
    </source>
</evidence>
<comment type="caution">
    <text evidence="1">The sequence shown here is derived from an EMBL/GenBank/DDBJ whole genome shotgun (WGS) entry which is preliminary data.</text>
</comment>
<evidence type="ECO:0000313" key="2">
    <source>
        <dbReference type="Proteomes" id="UP000677082"/>
    </source>
</evidence>
<dbReference type="AlphaFoldDB" id="A0A919W1U1"/>
<dbReference type="Proteomes" id="UP000677082">
    <property type="component" value="Unassembled WGS sequence"/>
</dbReference>
<protein>
    <submittedName>
        <fullName evidence="1">Uncharacterized protein</fullName>
    </submittedName>
</protein>
<organism evidence="1 2">
    <name type="scientific">Paractinoplanes toevensis</name>
    <dbReference type="NCBI Taxonomy" id="571911"/>
    <lineage>
        <taxon>Bacteria</taxon>
        <taxon>Bacillati</taxon>
        <taxon>Actinomycetota</taxon>
        <taxon>Actinomycetes</taxon>
        <taxon>Micromonosporales</taxon>
        <taxon>Micromonosporaceae</taxon>
        <taxon>Paractinoplanes</taxon>
    </lineage>
</organism>
<keyword evidence="2" id="KW-1185">Reference proteome</keyword>
<proteinExistence type="predicted"/>
<reference evidence="1 2" key="1">
    <citation type="submission" date="2021-03" db="EMBL/GenBank/DDBJ databases">
        <title>Whole genome shotgun sequence of Actinoplanes toevensis NBRC 105298.</title>
        <authorList>
            <person name="Komaki H."/>
            <person name="Tamura T."/>
        </authorList>
    </citation>
    <scope>NUCLEOTIDE SEQUENCE [LARGE SCALE GENOMIC DNA]</scope>
    <source>
        <strain evidence="1 2">NBRC 105298</strain>
    </source>
</reference>
<dbReference type="EMBL" id="BOQN01000007">
    <property type="protein sequence ID" value="GIM88805.1"/>
    <property type="molecule type" value="Genomic_DNA"/>
</dbReference>
<gene>
    <name evidence="1" type="ORF">Ato02nite_005980</name>
</gene>